<accession>A0A6C0AY04</accession>
<reference evidence="2" key="1">
    <citation type="journal article" date="2020" name="Nature">
        <title>Giant virus diversity and host interactions through global metagenomics.</title>
        <authorList>
            <person name="Schulz F."/>
            <person name="Roux S."/>
            <person name="Paez-Espino D."/>
            <person name="Jungbluth S."/>
            <person name="Walsh D.A."/>
            <person name="Denef V.J."/>
            <person name="McMahon K.D."/>
            <person name="Konstantinidis K.T."/>
            <person name="Eloe-Fadrosh E.A."/>
            <person name="Kyrpides N.C."/>
            <person name="Woyke T."/>
        </authorList>
    </citation>
    <scope>NUCLEOTIDE SEQUENCE</scope>
    <source>
        <strain evidence="2">GVMAG-S-ERX556022-25</strain>
    </source>
</reference>
<feature type="region of interest" description="Disordered" evidence="1">
    <location>
        <begin position="145"/>
        <end position="168"/>
    </location>
</feature>
<proteinExistence type="predicted"/>
<dbReference type="AlphaFoldDB" id="A0A6C0AY04"/>
<evidence type="ECO:0000313" key="2">
    <source>
        <dbReference type="EMBL" id="QHS84857.1"/>
    </source>
</evidence>
<name>A0A6C0AY04_9ZZZZ</name>
<dbReference type="EMBL" id="MN738817">
    <property type="protein sequence ID" value="QHS84857.1"/>
    <property type="molecule type" value="Genomic_DNA"/>
</dbReference>
<organism evidence="2">
    <name type="scientific">viral metagenome</name>
    <dbReference type="NCBI Taxonomy" id="1070528"/>
    <lineage>
        <taxon>unclassified sequences</taxon>
        <taxon>metagenomes</taxon>
        <taxon>organismal metagenomes</taxon>
    </lineage>
</organism>
<evidence type="ECO:0000256" key="1">
    <source>
        <dbReference type="SAM" id="MobiDB-lite"/>
    </source>
</evidence>
<feature type="compositionally biased region" description="Low complexity" evidence="1">
    <location>
        <begin position="145"/>
        <end position="159"/>
    </location>
</feature>
<protein>
    <submittedName>
        <fullName evidence="2">Uncharacterized protein</fullName>
    </submittedName>
</protein>
<sequence>MNNNSIYICNIDRTNELDQRILERNVPSENLDLLLSSRPQATKYSLLPTVDNNQCINSDKKYLPYDVAKIFNPGNTKGHYSGFAAKVNHESVLRNQIYALQKFPQAAYIPSSNSDLYNYTIPNNNSNNLEQLYPDLFKTPVFSNNNKNPRNLGNNLFNNHTRQQLKNT</sequence>